<dbReference type="Pfam" id="PF00582">
    <property type="entry name" value="Usp"/>
    <property type="match status" value="1"/>
</dbReference>
<dbReference type="InterPro" id="IPR006016">
    <property type="entry name" value="UspA"/>
</dbReference>
<dbReference type="Proteomes" id="UP000315759">
    <property type="component" value="Unassembled WGS sequence"/>
</dbReference>
<dbReference type="InterPro" id="IPR014729">
    <property type="entry name" value="Rossmann-like_a/b/a_fold"/>
</dbReference>
<dbReference type="Gene3D" id="3.40.50.620">
    <property type="entry name" value="HUPs"/>
    <property type="match status" value="1"/>
</dbReference>
<sequence length="121" mass="12679">MSPAAAPLTGATSLTVATHAAAPVVVWRRVAEPGAGPIVVGVDTTAVAPWRGRHPEVEVLPFVTREKPAAALLRHSEGWQIVVVGSHRHSTVASVATDSSSLKFLHSSEIPVLVCHAKEVQ</sequence>
<dbReference type="AlphaFoldDB" id="A0A544W0E2"/>
<accession>A0A544W0E2</accession>
<feature type="domain" description="UspA" evidence="1">
    <location>
        <begin position="47"/>
        <end position="116"/>
    </location>
</feature>
<gene>
    <name evidence="2" type="ORF">D8S82_15350</name>
</gene>
<evidence type="ECO:0000313" key="2">
    <source>
        <dbReference type="EMBL" id="TQR85708.1"/>
    </source>
</evidence>
<organism evidence="2 3">
    <name type="scientific">Mycolicibacterium hodleri</name>
    <dbReference type="NCBI Taxonomy" id="49897"/>
    <lineage>
        <taxon>Bacteria</taxon>
        <taxon>Bacillati</taxon>
        <taxon>Actinomycetota</taxon>
        <taxon>Actinomycetes</taxon>
        <taxon>Mycobacteriales</taxon>
        <taxon>Mycobacteriaceae</taxon>
        <taxon>Mycolicibacterium</taxon>
    </lineage>
</organism>
<dbReference type="SUPFAM" id="SSF52402">
    <property type="entry name" value="Adenine nucleotide alpha hydrolases-like"/>
    <property type="match status" value="1"/>
</dbReference>
<evidence type="ECO:0000313" key="3">
    <source>
        <dbReference type="Proteomes" id="UP000315759"/>
    </source>
</evidence>
<keyword evidence="3" id="KW-1185">Reference proteome</keyword>
<dbReference type="RefSeq" id="WP_142552916.1">
    <property type="nucleotide sequence ID" value="NZ_VIFX01000018.1"/>
</dbReference>
<reference evidence="2 3" key="1">
    <citation type="submission" date="2018-10" db="EMBL/GenBank/DDBJ databases">
        <title>Draft genome of Mycobacterium hodleri strain B.</title>
        <authorList>
            <person name="Amande T.J."/>
            <person name="Mcgenity T.J."/>
        </authorList>
    </citation>
    <scope>NUCLEOTIDE SEQUENCE [LARGE SCALE GENOMIC DNA]</scope>
    <source>
        <strain evidence="2 3">B</strain>
    </source>
</reference>
<comment type="caution">
    <text evidence="2">The sequence shown here is derived from an EMBL/GenBank/DDBJ whole genome shotgun (WGS) entry which is preliminary data.</text>
</comment>
<dbReference type="EMBL" id="VIFX01000018">
    <property type="protein sequence ID" value="TQR85708.1"/>
    <property type="molecule type" value="Genomic_DNA"/>
</dbReference>
<proteinExistence type="predicted"/>
<evidence type="ECO:0000259" key="1">
    <source>
        <dbReference type="Pfam" id="PF00582"/>
    </source>
</evidence>
<protein>
    <recommendedName>
        <fullName evidence="1">UspA domain-containing protein</fullName>
    </recommendedName>
</protein>
<name>A0A544W0E2_9MYCO</name>